<dbReference type="AlphaFoldDB" id="A0A085JF41"/>
<dbReference type="SUPFAM" id="SSF53955">
    <property type="entry name" value="Lysozyme-like"/>
    <property type="match status" value="1"/>
</dbReference>
<accession>A0A085JF41</accession>
<keyword evidence="3" id="KW-1185">Reference proteome</keyword>
<dbReference type="PANTHER" id="PTHR34408">
    <property type="entry name" value="FAMILY PROTEIN, PUTATIVE-RELATED"/>
    <property type="match status" value="1"/>
</dbReference>
<dbReference type="OrthoDB" id="9798982at2"/>
<gene>
    <name evidence="2" type="ORF">GTPT_2025</name>
</gene>
<evidence type="ECO:0000313" key="3">
    <source>
        <dbReference type="Proteomes" id="UP000028602"/>
    </source>
</evidence>
<protein>
    <submittedName>
        <fullName evidence="2">Phage lysozyme</fullName>
        <ecNumber evidence="2">3.2.1.14</ecNumber>
    </submittedName>
</protein>
<dbReference type="GO" id="GO:0008843">
    <property type="term" value="F:endochitinase activity"/>
    <property type="evidence" value="ECO:0007669"/>
    <property type="project" value="UniProtKB-EC"/>
</dbReference>
<dbReference type="Proteomes" id="UP000028602">
    <property type="component" value="Unassembled WGS sequence"/>
</dbReference>
<dbReference type="GO" id="GO:0016998">
    <property type="term" value="P:cell wall macromolecule catabolic process"/>
    <property type="evidence" value="ECO:0007669"/>
    <property type="project" value="InterPro"/>
</dbReference>
<keyword evidence="2" id="KW-0326">Glycosidase</keyword>
<dbReference type="Pfam" id="PF00182">
    <property type="entry name" value="Glyco_hydro_19"/>
    <property type="match status" value="1"/>
</dbReference>
<sequence length="205" mass="22097">MQTEQFAAAAGISGDLASRWLEPVTGAMERFSIIRPIDQAMFIAQTAHESGGFTTLTECFNYTPEALQQLFSSYFTPQQAMALGRTAAHSAQQPQIAEQLYGQRLGNLTPAEGWIYRGRGLIQITGRENYLRCASGIGLPLLSHPDLLATDTPAALSAAWFFASQGCLACSGDLVKVTEIINGGRNGLTDRAERLQTALTALQQA</sequence>
<dbReference type="InterPro" id="IPR023346">
    <property type="entry name" value="Lysozyme-like_dom_sf"/>
</dbReference>
<keyword evidence="2" id="KW-0378">Hydrolase</keyword>
<dbReference type="RefSeq" id="WP_025902090.1">
    <property type="nucleotide sequence ID" value="NZ_ATMJ01000068.1"/>
</dbReference>
<organism evidence="2 3">
    <name type="scientific">Tatumella ptyseos ATCC 33301</name>
    <dbReference type="NCBI Taxonomy" id="1005995"/>
    <lineage>
        <taxon>Bacteria</taxon>
        <taxon>Pseudomonadati</taxon>
        <taxon>Pseudomonadota</taxon>
        <taxon>Gammaproteobacteria</taxon>
        <taxon>Enterobacterales</taxon>
        <taxon>Erwiniaceae</taxon>
        <taxon>Tatumella</taxon>
    </lineage>
</organism>
<dbReference type="InterPro" id="IPR000726">
    <property type="entry name" value="Glyco_hydro_19_cat"/>
</dbReference>
<dbReference type="Gene3D" id="1.10.530.10">
    <property type="match status" value="1"/>
</dbReference>
<feature type="domain" description="Glycoside hydrolase family 19 catalytic" evidence="1">
    <location>
        <begin position="99"/>
        <end position="164"/>
    </location>
</feature>
<proteinExistence type="predicted"/>
<dbReference type="EC" id="3.2.1.14" evidence="2"/>
<evidence type="ECO:0000313" key="2">
    <source>
        <dbReference type="EMBL" id="KFD19087.1"/>
    </source>
</evidence>
<evidence type="ECO:0000259" key="1">
    <source>
        <dbReference type="Pfam" id="PF00182"/>
    </source>
</evidence>
<dbReference type="PANTHER" id="PTHR34408:SF1">
    <property type="entry name" value="GLYCOSYL HYDROLASE FAMILY 19 DOMAIN-CONTAINING PROTEIN HI_1415"/>
    <property type="match status" value="1"/>
</dbReference>
<dbReference type="GO" id="GO:0006032">
    <property type="term" value="P:chitin catabolic process"/>
    <property type="evidence" value="ECO:0007669"/>
    <property type="project" value="InterPro"/>
</dbReference>
<comment type="caution">
    <text evidence="2">The sequence shown here is derived from an EMBL/GenBank/DDBJ whole genome shotgun (WGS) entry which is preliminary data.</text>
</comment>
<dbReference type="InterPro" id="IPR052354">
    <property type="entry name" value="Cell_Wall_Dynamics_Protein"/>
</dbReference>
<name>A0A085JF41_9GAMM</name>
<dbReference type="eggNOG" id="COG3179">
    <property type="taxonomic scope" value="Bacteria"/>
</dbReference>
<dbReference type="EMBL" id="JMPR01000034">
    <property type="protein sequence ID" value="KFD19087.1"/>
    <property type="molecule type" value="Genomic_DNA"/>
</dbReference>
<reference evidence="2 3" key="1">
    <citation type="submission" date="2014-05" db="EMBL/GenBank/DDBJ databases">
        <title>ATOL: Assembling a taxonomically balanced genome-scale reconstruction of the evolutionary history of the Enterobacteriaceae.</title>
        <authorList>
            <person name="Plunkett G.III."/>
            <person name="Neeno-Eckwall E.C."/>
            <person name="Glasner J.D."/>
            <person name="Perna N.T."/>
        </authorList>
    </citation>
    <scope>NUCLEOTIDE SEQUENCE [LARGE SCALE GENOMIC DNA]</scope>
    <source>
        <strain evidence="2 3">ATCC 33301</strain>
    </source>
</reference>